<organism evidence="3 4">
    <name type="scientific">Mucuna pruriens</name>
    <name type="common">Velvet bean</name>
    <name type="synonym">Dolichos pruriens</name>
    <dbReference type="NCBI Taxonomy" id="157652"/>
    <lineage>
        <taxon>Eukaryota</taxon>
        <taxon>Viridiplantae</taxon>
        <taxon>Streptophyta</taxon>
        <taxon>Embryophyta</taxon>
        <taxon>Tracheophyta</taxon>
        <taxon>Spermatophyta</taxon>
        <taxon>Magnoliopsida</taxon>
        <taxon>eudicotyledons</taxon>
        <taxon>Gunneridae</taxon>
        <taxon>Pentapetalae</taxon>
        <taxon>rosids</taxon>
        <taxon>fabids</taxon>
        <taxon>Fabales</taxon>
        <taxon>Fabaceae</taxon>
        <taxon>Papilionoideae</taxon>
        <taxon>50 kb inversion clade</taxon>
        <taxon>NPAAA clade</taxon>
        <taxon>indigoferoid/millettioid clade</taxon>
        <taxon>Phaseoleae</taxon>
        <taxon>Mucuna</taxon>
    </lineage>
</organism>
<reference evidence="3" key="1">
    <citation type="submission" date="2018-05" db="EMBL/GenBank/DDBJ databases">
        <title>Draft genome of Mucuna pruriens seed.</title>
        <authorList>
            <person name="Nnadi N.E."/>
            <person name="Vos R."/>
            <person name="Hasami M.H."/>
            <person name="Devisetty U.K."/>
            <person name="Aguiy J.C."/>
        </authorList>
    </citation>
    <scope>NUCLEOTIDE SEQUENCE [LARGE SCALE GENOMIC DNA]</scope>
    <source>
        <strain evidence="3">JCA_2017</strain>
    </source>
</reference>
<keyword evidence="1" id="KW-0862">Zinc</keyword>
<dbReference type="GO" id="GO:0008270">
    <property type="term" value="F:zinc ion binding"/>
    <property type="evidence" value="ECO:0007669"/>
    <property type="project" value="UniProtKB-KW"/>
</dbReference>
<dbReference type="InterPro" id="IPR001878">
    <property type="entry name" value="Znf_CCHC"/>
</dbReference>
<dbReference type="AlphaFoldDB" id="A0A371III9"/>
<gene>
    <name evidence="3" type="ORF">CR513_00057</name>
</gene>
<keyword evidence="1" id="KW-0863">Zinc-finger</keyword>
<keyword evidence="1" id="KW-0479">Metal-binding</keyword>
<keyword evidence="4" id="KW-1185">Reference proteome</keyword>
<dbReference type="Proteomes" id="UP000257109">
    <property type="component" value="Unassembled WGS sequence"/>
</dbReference>
<dbReference type="STRING" id="157652.A0A371III9"/>
<dbReference type="OrthoDB" id="1432452at2759"/>
<accession>A0A371III9</accession>
<dbReference type="SMART" id="SM00343">
    <property type="entry name" value="ZnF_C2HC"/>
    <property type="match status" value="1"/>
</dbReference>
<feature type="domain" description="CCHC-type" evidence="2">
    <location>
        <begin position="210"/>
        <end position="225"/>
    </location>
</feature>
<dbReference type="PROSITE" id="PS50158">
    <property type="entry name" value="ZF_CCHC"/>
    <property type="match status" value="1"/>
</dbReference>
<comment type="caution">
    <text evidence="3">The sequence shown here is derived from an EMBL/GenBank/DDBJ whole genome shotgun (WGS) entry which is preliminary data.</text>
</comment>
<evidence type="ECO:0000313" key="4">
    <source>
        <dbReference type="Proteomes" id="UP000257109"/>
    </source>
</evidence>
<sequence>MEIEGHAMNKPPLFKGQNYNYWKQRMMTFFDVCHIDMWDIIENGNYIPTNKEGERFQDLRRMKNKRQEYKKGHSYKLSKEMWNTLALSYEDKTYDNYDHITKIFEKPQVTAVKTSKNLKKLPMEELMGMLKATNMKVHNLKAQKASKGSMSKAYKAEKSYGNTSNISDEDELSFILRKIQSMWKHKKGSRWTNNFKKYTKETKDKTQVVCYECKKPGHFKSECPNLEKEEEKEEKTFIKKKKRLMAT</sequence>
<feature type="non-terminal residue" evidence="3">
    <location>
        <position position="1"/>
    </location>
</feature>
<evidence type="ECO:0000313" key="3">
    <source>
        <dbReference type="EMBL" id="RDY14805.1"/>
    </source>
</evidence>
<protein>
    <recommendedName>
        <fullName evidence="2">CCHC-type domain-containing protein</fullName>
    </recommendedName>
</protein>
<name>A0A371III9_MUCPR</name>
<dbReference type="InterPro" id="IPR036875">
    <property type="entry name" value="Znf_CCHC_sf"/>
</dbReference>
<dbReference type="GO" id="GO:0003676">
    <property type="term" value="F:nucleic acid binding"/>
    <property type="evidence" value="ECO:0007669"/>
    <property type="project" value="InterPro"/>
</dbReference>
<dbReference type="SUPFAM" id="SSF57756">
    <property type="entry name" value="Retrovirus zinc finger-like domains"/>
    <property type="match status" value="1"/>
</dbReference>
<dbReference type="EMBL" id="QJKJ01000011">
    <property type="protein sequence ID" value="RDY14805.1"/>
    <property type="molecule type" value="Genomic_DNA"/>
</dbReference>
<dbReference type="Gene3D" id="4.10.60.10">
    <property type="entry name" value="Zinc finger, CCHC-type"/>
    <property type="match status" value="1"/>
</dbReference>
<proteinExistence type="predicted"/>
<evidence type="ECO:0000256" key="1">
    <source>
        <dbReference type="PROSITE-ProRule" id="PRU00047"/>
    </source>
</evidence>
<dbReference type="Pfam" id="PF00098">
    <property type="entry name" value="zf-CCHC"/>
    <property type="match status" value="1"/>
</dbReference>
<evidence type="ECO:0000259" key="2">
    <source>
        <dbReference type="PROSITE" id="PS50158"/>
    </source>
</evidence>